<protein>
    <submittedName>
        <fullName evidence="3">Uncharacterized protein</fullName>
    </submittedName>
</protein>
<evidence type="ECO:0000256" key="2">
    <source>
        <dbReference type="SAM" id="SignalP"/>
    </source>
</evidence>
<evidence type="ECO:0000256" key="1">
    <source>
        <dbReference type="SAM" id="Coils"/>
    </source>
</evidence>
<feature type="coiled-coil region" evidence="1">
    <location>
        <begin position="59"/>
        <end position="91"/>
    </location>
</feature>
<feature type="signal peptide" evidence="2">
    <location>
        <begin position="1"/>
        <end position="23"/>
    </location>
</feature>
<dbReference type="EMBL" id="AZBU02000004">
    <property type="protein sequence ID" value="TKR81677.1"/>
    <property type="molecule type" value="Genomic_DNA"/>
</dbReference>
<evidence type="ECO:0000313" key="4">
    <source>
        <dbReference type="Proteomes" id="UP000298663"/>
    </source>
</evidence>
<feature type="chain" id="PRO_5020427372" evidence="2">
    <location>
        <begin position="24"/>
        <end position="93"/>
    </location>
</feature>
<sequence>MWTAVLLSCFQAILFVVFVNVGCKKKKKQASSINYMDESDPRAKSTYEIKTDVMFPGMVEQKAEIMEQLKKEEAEALKKAKEEAAKREAAAKT</sequence>
<comment type="caution">
    <text evidence="3">The sequence shown here is derived from an EMBL/GenBank/DDBJ whole genome shotgun (WGS) entry which is preliminary data.</text>
</comment>
<accession>A0A4U5NF84</accession>
<gene>
    <name evidence="3" type="ORF">L596_015510</name>
</gene>
<reference evidence="3 4" key="1">
    <citation type="journal article" date="2015" name="Genome Biol.">
        <title>Comparative genomics of Steinernema reveals deeply conserved gene regulatory networks.</title>
        <authorList>
            <person name="Dillman A.R."/>
            <person name="Macchietto M."/>
            <person name="Porter C.F."/>
            <person name="Rogers A."/>
            <person name="Williams B."/>
            <person name="Antoshechkin I."/>
            <person name="Lee M.M."/>
            <person name="Goodwin Z."/>
            <person name="Lu X."/>
            <person name="Lewis E.E."/>
            <person name="Goodrich-Blair H."/>
            <person name="Stock S.P."/>
            <person name="Adams B.J."/>
            <person name="Sternberg P.W."/>
            <person name="Mortazavi A."/>
        </authorList>
    </citation>
    <scope>NUCLEOTIDE SEQUENCE [LARGE SCALE GENOMIC DNA]</scope>
    <source>
        <strain evidence="3 4">ALL</strain>
    </source>
</reference>
<keyword evidence="4" id="KW-1185">Reference proteome</keyword>
<keyword evidence="1" id="KW-0175">Coiled coil</keyword>
<keyword evidence="2" id="KW-0732">Signal</keyword>
<dbReference type="AlphaFoldDB" id="A0A4U5NF84"/>
<proteinExistence type="predicted"/>
<reference evidence="3 4" key="2">
    <citation type="journal article" date="2019" name="G3 (Bethesda)">
        <title>Hybrid Assembly of the Genome of the Entomopathogenic Nematode Steinernema carpocapsae Identifies the X-Chromosome.</title>
        <authorList>
            <person name="Serra L."/>
            <person name="Macchietto M."/>
            <person name="Macias-Munoz A."/>
            <person name="McGill C.J."/>
            <person name="Rodriguez I.M."/>
            <person name="Rodriguez B."/>
            <person name="Murad R."/>
            <person name="Mortazavi A."/>
        </authorList>
    </citation>
    <scope>NUCLEOTIDE SEQUENCE [LARGE SCALE GENOMIC DNA]</scope>
    <source>
        <strain evidence="3 4">ALL</strain>
    </source>
</reference>
<evidence type="ECO:0000313" key="3">
    <source>
        <dbReference type="EMBL" id="TKR81677.1"/>
    </source>
</evidence>
<organism evidence="3 4">
    <name type="scientific">Steinernema carpocapsae</name>
    <name type="common">Entomopathogenic nematode</name>
    <dbReference type="NCBI Taxonomy" id="34508"/>
    <lineage>
        <taxon>Eukaryota</taxon>
        <taxon>Metazoa</taxon>
        <taxon>Ecdysozoa</taxon>
        <taxon>Nematoda</taxon>
        <taxon>Chromadorea</taxon>
        <taxon>Rhabditida</taxon>
        <taxon>Tylenchina</taxon>
        <taxon>Panagrolaimomorpha</taxon>
        <taxon>Strongyloidoidea</taxon>
        <taxon>Steinernematidae</taxon>
        <taxon>Steinernema</taxon>
    </lineage>
</organism>
<name>A0A4U5NF84_STECR</name>
<dbReference type="Proteomes" id="UP000298663">
    <property type="component" value="Unassembled WGS sequence"/>
</dbReference>